<comment type="caution">
    <text evidence="1">The sequence shown here is derived from an EMBL/GenBank/DDBJ whole genome shotgun (WGS) entry which is preliminary data.</text>
</comment>
<dbReference type="Proteomes" id="UP000610594">
    <property type="component" value="Unassembled WGS sequence"/>
</dbReference>
<organism evidence="1 2">
    <name type="scientific">Massilia genomosp. 1</name>
    <dbReference type="NCBI Taxonomy" id="2609280"/>
    <lineage>
        <taxon>Bacteria</taxon>
        <taxon>Pseudomonadati</taxon>
        <taxon>Pseudomonadota</taxon>
        <taxon>Betaproteobacteria</taxon>
        <taxon>Burkholderiales</taxon>
        <taxon>Oxalobacteraceae</taxon>
        <taxon>Telluria group</taxon>
        <taxon>Massilia</taxon>
    </lineage>
</organism>
<evidence type="ECO:0000313" key="1">
    <source>
        <dbReference type="EMBL" id="NHZ63379.1"/>
    </source>
</evidence>
<proteinExistence type="predicted"/>
<keyword evidence="2" id="KW-1185">Reference proteome</keyword>
<dbReference type="RefSeq" id="WP_167237489.1">
    <property type="nucleotide sequence ID" value="NZ_WHJF01000031.1"/>
</dbReference>
<protein>
    <submittedName>
        <fullName evidence="1">Uncharacterized protein</fullName>
    </submittedName>
</protein>
<dbReference type="EMBL" id="WHJF01000031">
    <property type="protein sequence ID" value="NHZ63379.1"/>
    <property type="molecule type" value="Genomic_DNA"/>
</dbReference>
<accession>A0ABX0MVS5</accession>
<name>A0ABX0MVS5_9BURK</name>
<sequence length="201" mass="20672">MKPARPQHQPIALHLVEIPVPCSASWDGMTGDHRVRHCKGCDKNVFNLSAMPAVEGAALIAENLNGDLCVRMDKRQDGSVVSSDSADSVRAGARQPWRRLPGLAGAAVLALSAAGCSTGDVQPVTPVSAGATVTPEPPTTELLGAARASEAAAAVVAPASSPGKGTRQCESDARLQQLIGKPQAGHSMPTVLIDSKGICTR</sequence>
<gene>
    <name evidence="1" type="ORF">F1735_13860</name>
</gene>
<reference evidence="1 2" key="1">
    <citation type="submission" date="2019-10" db="EMBL/GenBank/DDBJ databases">
        <title>Taxonomy of Antarctic Massilia spp.: description of Massilia rubra sp. nov., Massilia aquatica sp. nov., Massilia mucilaginosa sp. nov., Massilia frigida sp. nov. isolated from streams, lakes and regoliths.</title>
        <authorList>
            <person name="Holochova P."/>
            <person name="Sedlacek I."/>
            <person name="Kralova S."/>
            <person name="Maslanova I."/>
            <person name="Busse H.-J."/>
            <person name="Stankova E."/>
            <person name="Vrbovska V."/>
            <person name="Kovarovic V."/>
            <person name="Bartak M."/>
            <person name="Svec P."/>
            <person name="Pantucek R."/>
        </authorList>
    </citation>
    <scope>NUCLEOTIDE SEQUENCE [LARGE SCALE GENOMIC DNA]</scope>
    <source>
        <strain evidence="1 2">CCM 8694</strain>
    </source>
</reference>
<evidence type="ECO:0000313" key="2">
    <source>
        <dbReference type="Proteomes" id="UP000610594"/>
    </source>
</evidence>